<evidence type="ECO:0000313" key="12">
    <source>
        <dbReference type="Proteomes" id="UP001487740"/>
    </source>
</evidence>
<keyword evidence="6" id="KW-0493">Microtubule</keyword>
<dbReference type="PANTHER" id="PTHR32078">
    <property type="entry name" value="NUCLEAR PROTEIN MDM1"/>
    <property type="match status" value="1"/>
</dbReference>
<evidence type="ECO:0000256" key="10">
    <source>
        <dbReference type="SAM" id="MobiDB-lite"/>
    </source>
</evidence>
<comment type="caution">
    <text evidence="11">The sequence shown here is derived from an EMBL/GenBank/DDBJ whole genome shotgun (WGS) entry which is preliminary data.</text>
</comment>
<feature type="compositionally biased region" description="Basic and acidic residues" evidence="10">
    <location>
        <begin position="489"/>
        <end position="501"/>
    </location>
</feature>
<feature type="compositionally biased region" description="Polar residues" evidence="10">
    <location>
        <begin position="721"/>
        <end position="741"/>
    </location>
</feature>
<feature type="region of interest" description="Disordered" evidence="10">
    <location>
        <begin position="1"/>
        <end position="63"/>
    </location>
</feature>
<feature type="compositionally biased region" description="Low complexity" evidence="10">
    <location>
        <begin position="301"/>
        <end position="312"/>
    </location>
</feature>
<keyword evidence="7" id="KW-0206">Cytoskeleton</keyword>
<dbReference type="GO" id="GO:0005874">
    <property type="term" value="C:microtubule"/>
    <property type="evidence" value="ECO:0007669"/>
    <property type="project" value="UniProtKB-KW"/>
</dbReference>
<accession>A0AAW0V4B4</accession>
<evidence type="ECO:0000256" key="9">
    <source>
        <dbReference type="ARBA" id="ARBA00045771"/>
    </source>
</evidence>
<evidence type="ECO:0000313" key="11">
    <source>
        <dbReference type="EMBL" id="KAK8407164.1"/>
    </source>
</evidence>
<keyword evidence="5" id="KW-0963">Cytoplasm</keyword>
<evidence type="ECO:0000256" key="8">
    <source>
        <dbReference type="ARBA" id="ARBA00023242"/>
    </source>
</evidence>
<feature type="compositionally biased region" description="Polar residues" evidence="10">
    <location>
        <begin position="532"/>
        <end position="542"/>
    </location>
</feature>
<protein>
    <recommendedName>
        <fullName evidence="4">Nuclear protein MDM1</fullName>
    </recommendedName>
</protein>
<evidence type="ECO:0000256" key="5">
    <source>
        <dbReference type="ARBA" id="ARBA00022490"/>
    </source>
</evidence>
<organism evidence="11 12">
    <name type="scientific">Scylla paramamosain</name>
    <name type="common">Mud crab</name>
    <dbReference type="NCBI Taxonomy" id="85552"/>
    <lineage>
        <taxon>Eukaryota</taxon>
        <taxon>Metazoa</taxon>
        <taxon>Ecdysozoa</taxon>
        <taxon>Arthropoda</taxon>
        <taxon>Crustacea</taxon>
        <taxon>Multicrustacea</taxon>
        <taxon>Malacostraca</taxon>
        <taxon>Eumalacostraca</taxon>
        <taxon>Eucarida</taxon>
        <taxon>Decapoda</taxon>
        <taxon>Pleocyemata</taxon>
        <taxon>Brachyura</taxon>
        <taxon>Eubrachyura</taxon>
        <taxon>Portunoidea</taxon>
        <taxon>Portunidae</taxon>
        <taxon>Portuninae</taxon>
        <taxon>Scylla</taxon>
    </lineage>
</organism>
<keyword evidence="12" id="KW-1185">Reference proteome</keyword>
<comment type="subcellular location">
    <subcellularLocation>
        <location evidence="1">Cytoplasm</location>
        <location evidence="1">Cytoskeleton</location>
        <location evidence="1">Microtubule organizing center</location>
        <location evidence="1">Centrosome</location>
        <location evidence="1">Centriole</location>
    </subcellularLocation>
    <subcellularLocation>
        <location evidence="2">Nucleus</location>
    </subcellularLocation>
</comment>
<evidence type="ECO:0000256" key="4">
    <source>
        <dbReference type="ARBA" id="ARBA00013508"/>
    </source>
</evidence>
<dbReference type="GO" id="GO:0005814">
    <property type="term" value="C:centriole"/>
    <property type="evidence" value="ECO:0007669"/>
    <property type="project" value="UniProtKB-SubCell"/>
</dbReference>
<evidence type="ECO:0000256" key="7">
    <source>
        <dbReference type="ARBA" id="ARBA00023212"/>
    </source>
</evidence>
<feature type="compositionally biased region" description="Basic and acidic residues" evidence="10">
    <location>
        <begin position="188"/>
        <end position="198"/>
    </location>
</feature>
<dbReference type="AlphaFoldDB" id="A0AAW0V4B4"/>
<dbReference type="GO" id="GO:0005634">
    <property type="term" value="C:nucleus"/>
    <property type="evidence" value="ECO:0007669"/>
    <property type="project" value="UniProtKB-SubCell"/>
</dbReference>
<comment type="similarity">
    <text evidence="3">Belongs to the MDM1 family.</text>
</comment>
<evidence type="ECO:0000256" key="2">
    <source>
        <dbReference type="ARBA" id="ARBA00004123"/>
    </source>
</evidence>
<feature type="compositionally biased region" description="Basic and acidic residues" evidence="10">
    <location>
        <begin position="543"/>
        <end position="554"/>
    </location>
</feature>
<evidence type="ECO:0000256" key="3">
    <source>
        <dbReference type="ARBA" id="ARBA00010494"/>
    </source>
</evidence>
<dbReference type="GO" id="GO:0008017">
    <property type="term" value="F:microtubule binding"/>
    <property type="evidence" value="ECO:0007669"/>
    <property type="project" value="InterPro"/>
</dbReference>
<feature type="compositionally biased region" description="Basic and acidic residues" evidence="10">
    <location>
        <begin position="561"/>
        <end position="638"/>
    </location>
</feature>
<dbReference type="GO" id="GO:0046600">
    <property type="term" value="P:negative regulation of centriole replication"/>
    <property type="evidence" value="ECO:0007669"/>
    <property type="project" value="InterPro"/>
</dbReference>
<name>A0AAW0V4B4_SCYPA</name>
<keyword evidence="8" id="KW-0539">Nucleus</keyword>
<proteinExistence type="inferred from homology"/>
<evidence type="ECO:0000256" key="6">
    <source>
        <dbReference type="ARBA" id="ARBA00022701"/>
    </source>
</evidence>
<feature type="compositionally biased region" description="Low complexity" evidence="10">
    <location>
        <begin position="172"/>
        <end position="187"/>
    </location>
</feature>
<reference evidence="11 12" key="1">
    <citation type="submission" date="2023-03" db="EMBL/GenBank/DDBJ databases">
        <title>High-quality genome of Scylla paramamosain provides insights in environmental adaptation.</title>
        <authorList>
            <person name="Zhang L."/>
        </authorList>
    </citation>
    <scope>NUCLEOTIDE SEQUENCE [LARGE SCALE GENOMIC DNA]</scope>
    <source>
        <strain evidence="11">LZ_2023a</strain>
        <tissue evidence="11">Muscle</tissue>
    </source>
</reference>
<dbReference type="Proteomes" id="UP001487740">
    <property type="component" value="Unassembled WGS sequence"/>
</dbReference>
<feature type="region of interest" description="Disordered" evidence="10">
    <location>
        <begin position="172"/>
        <end position="905"/>
    </location>
</feature>
<evidence type="ECO:0000256" key="1">
    <source>
        <dbReference type="ARBA" id="ARBA00004114"/>
    </source>
</evidence>
<feature type="compositionally biased region" description="Low complexity" evidence="10">
    <location>
        <begin position="681"/>
        <end position="708"/>
    </location>
</feature>
<dbReference type="EMBL" id="JARAKH010000001">
    <property type="protein sequence ID" value="KAK8407164.1"/>
    <property type="molecule type" value="Genomic_DNA"/>
</dbReference>
<feature type="compositionally biased region" description="Low complexity" evidence="10">
    <location>
        <begin position="36"/>
        <end position="47"/>
    </location>
</feature>
<feature type="compositionally biased region" description="Pro residues" evidence="10">
    <location>
        <begin position="742"/>
        <end position="751"/>
    </location>
</feature>
<feature type="compositionally biased region" description="Basic and acidic residues" evidence="10">
    <location>
        <begin position="229"/>
        <end position="250"/>
    </location>
</feature>
<dbReference type="InterPro" id="IPR029136">
    <property type="entry name" value="MDM1"/>
</dbReference>
<dbReference type="PANTHER" id="PTHR32078:SF1">
    <property type="entry name" value="NUCLEAR PROTEIN MDM1"/>
    <property type="match status" value="1"/>
</dbReference>
<gene>
    <name evidence="11" type="ORF">O3P69_002045</name>
</gene>
<comment type="function">
    <text evidence="9">Microtubule-binding protein that negatively regulates centriole duplication. Binds to and stabilizes microtubules.</text>
</comment>
<sequence length="931" mass="100937">MQEGGDGEQRVRVSQPPSQPTKHQVNINGVAGGASTGASAEGAGTAGDTQPAEEQLSRTPRLEADRIIGGETMFGEDDKLSKRAYKSEYRKKFRPFSQYQYVDGKFLKVKGEEATAGATESPNNWYKEVIELRKQAGQYRHRGWGVETASERLAEIYSKQAELWEQVSRRSSLQALSLASASPSRPISKAEKEIENSRRSSPIKHVSKPRERPSTAPPKPKPAAVHAQKATDKTDGKTSKESTPRHHYERTTGTTDGPSRRKSYRASSAARPPPTKDCRSSVGGRSVSVGPENRSPKRTSRPPSTHTTTPAAKPERRPRPTSLSTSARRKGTDALPHRPSSHDEGKEPKKSSKAKPHDPTASPKKGEDRSKVEKKHISEEIDTKKDKEKDIIPKDGPKDAAIKDTSKEPVEAVKEAAGRRSTPEPRFDPEKYEPVVKTPPEPTRVKSPDQMMVKSPDPVNWTVPLDTGKTFTVTHNIPEGESARGTPSSEHRHVLESRTRQTPEPTKISQGSLVGTPVSTISSEPKPHSQEQPKPTTATTVESKFDDKPVDKKSSITAEVKFQESKPETKIPESKSLDVDAKSTESKAQETKTEKTLSEVKDTTKLTESKPLDTKPAESKLPEVKPLESKEPEVKPLEPKASVTKPSDSVLSESKPALSSDYKTADVIPTEPKKIESVLDSKPFSSLPSQQQQQKAPSSTPAPTQASPMDSIPPSGAVDSMTMSMFGSLNGMNGKSSGTPSPTKPEVPLPSEPAKDGKAESKPVGVRNVPGTNLRCLDDPSFMFDQPSAPTTNSPKSGAYKVLEAPLEPAQPKSGGYRVLEAPGAPSDIKDLPDQSPTKPEAPIKPSPYRVLEAPIDPPTKPKGSPYRVLEAPDAPYYPQTQSVGAAQESKPPSLVSPSSGRTVTDALDKARTRFDSFWGGPKDKDPPSKV</sequence>
<feature type="compositionally biased region" description="Basic and acidic residues" evidence="10">
    <location>
        <begin position="330"/>
        <end position="434"/>
    </location>
</feature>
<feature type="compositionally biased region" description="Polar residues" evidence="10">
    <location>
        <begin position="502"/>
        <end position="523"/>
    </location>
</feature>
<feature type="compositionally biased region" description="Low complexity" evidence="10">
    <location>
        <begin position="280"/>
        <end position="290"/>
    </location>
</feature>
<dbReference type="Pfam" id="PF15501">
    <property type="entry name" value="MDM1"/>
    <property type="match status" value="1"/>
</dbReference>